<dbReference type="Pfam" id="PF02365">
    <property type="entry name" value="NAM"/>
    <property type="match status" value="1"/>
</dbReference>
<dbReference type="SUPFAM" id="SSF101941">
    <property type="entry name" value="NAC domain"/>
    <property type="match status" value="1"/>
</dbReference>
<evidence type="ECO:0000256" key="4">
    <source>
        <dbReference type="ARBA" id="ARBA00023242"/>
    </source>
</evidence>
<keyword evidence="2" id="KW-0238">DNA-binding</keyword>
<evidence type="ECO:0000256" key="2">
    <source>
        <dbReference type="ARBA" id="ARBA00023125"/>
    </source>
</evidence>
<dbReference type="PANTHER" id="PTHR31719">
    <property type="entry name" value="NAC TRANSCRIPTION FACTOR 56"/>
    <property type="match status" value="1"/>
</dbReference>
<dbReference type="Gene3D" id="2.170.150.80">
    <property type="entry name" value="NAC domain"/>
    <property type="match status" value="1"/>
</dbReference>
<keyword evidence="4" id="KW-0539">Nucleus</keyword>
<dbReference type="PANTHER" id="PTHR31719:SF88">
    <property type="entry name" value="OS07G0272700 PROTEIN"/>
    <property type="match status" value="1"/>
</dbReference>
<keyword evidence="8" id="KW-1185">Reference proteome</keyword>
<evidence type="ECO:0000256" key="3">
    <source>
        <dbReference type="ARBA" id="ARBA00023163"/>
    </source>
</evidence>
<feature type="compositionally biased region" description="Gly residues" evidence="5">
    <location>
        <begin position="215"/>
        <end position="233"/>
    </location>
</feature>
<feature type="non-terminal residue" evidence="7">
    <location>
        <position position="233"/>
    </location>
</feature>
<feature type="region of interest" description="Disordered" evidence="5">
    <location>
        <begin position="186"/>
        <end position="233"/>
    </location>
</feature>
<dbReference type="Proteomes" id="UP000000768">
    <property type="component" value="Chromosome 5"/>
</dbReference>
<keyword evidence="3" id="KW-0804">Transcription</keyword>
<protein>
    <recommendedName>
        <fullName evidence="6">NAC domain-containing protein</fullName>
    </recommendedName>
</protein>
<feature type="compositionally biased region" description="Basic and acidic residues" evidence="5">
    <location>
        <begin position="99"/>
        <end position="111"/>
    </location>
</feature>
<dbReference type="PROSITE" id="PS51005">
    <property type="entry name" value="NAC"/>
    <property type="match status" value="1"/>
</dbReference>
<dbReference type="AlphaFoldDB" id="A0A1B6PQE4"/>
<evidence type="ECO:0000256" key="5">
    <source>
        <dbReference type="SAM" id="MobiDB-lite"/>
    </source>
</evidence>
<evidence type="ECO:0000313" key="7">
    <source>
        <dbReference type="EMBL" id="KXG27891.1"/>
    </source>
</evidence>
<dbReference type="GO" id="GO:0006355">
    <property type="term" value="P:regulation of DNA-templated transcription"/>
    <property type="evidence" value="ECO:0007669"/>
    <property type="project" value="InterPro"/>
</dbReference>
<feature type="region of interest" description="Disordered" evidence="5">
    <location>
        <begin position="81"/>
        <end position="114"/>
    </location>
</feature>
<proteinExistence type="predicted"/>
<dbReference type="GO" id="GO:0003677">
    <property type="term" value="F:DNA binding"/>
    <property type="evidence" value="ECO:0007669"/>
    <property type="project" value="UniProtKB-KW"/>
</dbReference>
<reference evidence="8" key="2">
    <citation type="journal article" date="2018" name="Plant J.">
        <title>The Sorghum bicolor reference genome: improved assembly, gene annotations, a transcriptome atlas, and signatures of genome organization.</title>
        <authorList>
            <person name="McCormick R.F."/>
            <person name="Truong S.K."/>
            <person name="Sreedasyam A."/>
            <person name="Jenkins J."/>
            <person name="Shu S."/>
            <person name="Sims D."/>
            <person name="Kennedy M."/>
            <person name="Amirebrahimi M."/>
            <person name="Weers B.D."/>
            <person name="McKinley B."/>
            <person name="Mattison A."/>
            <person name="Morishige D.T."/>
            <person name="Grimwood J."/>
            <person name="Schmutz J."/>
            <person name="Mullet J.E."/>
        </authorList>
    </citation>
    <scope>NUCLEOTIDE SEQUENCE [LARGE SCALE GENOMIC DNA]</scope>
    <source>
        <strain evidence="8">cv. BTx623</strain>
    </source>
</reference>
<accession>A0A1B6PQE4</accession>
<evidence type="ECO:0000256" key="1">
    <source>
        <dbReference type="ARBA" id="ARBA00023015"/>
    </source>
</evidence>
<dbReference type="STRING" id="4558.A0A1B6PQE4"/>
<dbReference type="FunCoup" id="A0A1B6PQE4">
    <property type="interactions" value="613"/>
</dbReference>
<feature type="domain" description="NAC" evidence="6">
    <location>
        <begin position="13"/>
        <end position="180"/>
    </location>
</feature>
<dbReference type="EMBL" id="CM000764">
    <property type="protein sequence ID" value="KXG27891.1"/>
    <property type="molecule type" value="Genomic_DNA"/>
</dbReference>
<name>A0A1B6PQE4_SORBI</name>
<gene>
    <name evidence="7" type="ORF">SORBI_3005G060000</name>
</gene>
<sequence>MEAWRFGFDPSLFPPAYKFDPTDTDIVVHYLLPRALGVPNPYEHAVIDGDPCSCPPWELMRRNGHADSDHAFFFPPPRDGEKRPVRVVSSPAPAPGEDDGARARGKWDAQKSTESSVVLVRGGGPGGIGGGAEVLVKYKRCNLSYYHGKEPSTSGWVMHEYQITVPPRLSGTVLSRVKVTDRGKQRLRKAAAGGGSQQVVAVPDPDEPGPSNYDDGGGGDGNALGSSGGERAE</sequence>
<evidence type="ECO:0000259" key="6">
    <source>
        <dbReference type="PROSITE" id="PS51005"/>
    </source>
</evidence>
<reference evidence="7 8" key="1">
    <citation type="journal article" date="2009" name="Nature">
        <title>The Sorghum bicolor genome and the diversification of grasses.</title>
        <authorList>
            <person name="Paterson A.H."/>
            <person name="Bowers J.E."/>
            <person name="Bruggmann R."/>
            <person name="Dubchak I."/>
            <person name="Grimwood J."/>
            <person name="Gundlach H."/>
            <person name="Haberer G."/>
            <person name="Hellsten U."/>
            <person name="Mitros T."/>
            <person name="Poliakov A."/>
            <person name="Schmutz J."/>
            <person name="Spannagl M."/>
            <person name="Tang H."/>
            <person name="Wang X."/>
            <person name="Wicker T."/>
            <person name="Bharti A.K."/>
            <person name="Chapman J."/>
            <person name="Feltus F.A."/>
            <person name="Gowik U."/>
            <person name="Grigoriev I.V."/>
            <person name="Lyons E."/>
            <person name="Maher C.A."/>
            <person name="Martis M."/>
            <person name="Narechania A."/>
            <person name="Otillar R.P."/>
            <person name="Penning B.W."/>
            <person name="Salamov A.A."/>
            <person name="Wang Y."/>
            <person name="Zhang L."/>
            <person name="Carpita N.C."/>
            <person name="Freeling M."/>
            <person name="Gingle A.R."/>
            <person name="Hash C.T."/>
            <person name="Keller B."/>
            <person name="Klein P."/>
            <person name="Kresovich S."/>
            <person name="McCann M.C."/>
            <person name="Ming R."/>
            <person name="Peterson D.G."/>
            <person name="Mehboob-ur-Rahman"/>
            <person name="Ware D."/>
            <person name="Westhoff P."/>
            <person name="Mayer K.F."/>
            <person name="Messing J."/>
            <person name="Rokhsar D.S."/>
        </authorList>
    </citation>
    <scope>NUCLEOTIDE SEQUENCE [LARGE SCALE GENOMIC DNA]</scope>
    <source>
        <strain evidence="8">cv. BTx623</strain>
    </source>
</reference>
<dbReference type="InterPro" id="IPR036093">
    <property type="entry name" value="NAC_dom_sf"/>
</dbReference>
<keyword evidence="1" id="KW-0805">Transcription regulation</keyword>
<dbReference type="InterPro" id="IPR003441">
    <property type="entry name" value="NAC-dom"/>
</dbReference>
<dbReference type="OMA" id="HAFFFPP"/>
<dbReference type="InParanoid" id="A0A1B6PQE4"/>
<organism evidence="7 8">
    <name type="scientific">Sorghum bicolor</name>
    <name type="common">Sorghum</name>
    <name type="synonym">Sorghum vulgare</name>
    <dbReference type="NCBI Taxonomy" id="4558"/>
    <lineage>
        <taxon>Eukaryota</taxon>
        <taxon>Viridiplantae</taxon>
        <taxon>Streptophyta</taxon>
        <taxon>Embryophyta</taxon>
        <taxon>Tracheophyta</taxon>
        <taxon>Spermatophyta</taxon>
        <taxon>Magnoliopsida</taxon>
        <taxon>Liliopsida</taxon>
        <taxon>Poales</taxon>
        <taxon>Poaceae</taxon>
        <taxon>PACMAD clade</taxon>
        <taxon>Panicoideae</taxon>
        <taxon>Andropogonodae</taxon>
        <taxon>Andropogoneae</taxon>
        <taxon>Sorghinae</taxon>
        <taxon>Sorghum</taxon>
    </lineage>
</organism>
<dbReference type="Gramene" id="KXG27891">
    <property type="protein sequence ID" value="KXG27891"/>
    <property type="gene ID" value="SORBI_3005G060000"/>
</dbReference>
<evidence type="ECO:0000313" key="8">
    <source>
        <dbReference type="Proteomes" id="UP000000768"/>
    </source>
</evidence>
<dbReference type="eggNOG" id="ENOG502R3KD">
    <property type="taxonomic scope" value="Eukaryota"/>
</dbReference>